<organism evidence="1 2">
    <name type="scientific">Paenibacillus oenotherae</name>
    <dbReference type="NCBI Taxonomy" id="1435645"/>
    <lineage>
        <taxon>Bacteria</taxon>
        <taxon>Bacillati</taxon>
        <taxon>Bacillota</taxon>
        <taxon>Bacilli</taxon>
        <taxon>Bacillales</taxon>
        <taxon>Paenibacillaceae</taxon>
        <taxon>Paenibacillus</taxon>
    </lineage>
</organism>
<proteinExistence type="predicted"/>
<accession>A0ABS7D1D3</accession>
<gene>
    <name evidence="1" type="ORF">K0T92_03200</name>
</gene>
<dbReference type="EMBL" id="JAHZIJ010000001">
    <property type="protein sequence ID" value="MBW7473750.1"/>
    <property type="molecule type" value="Genomic_DNA"/>
</dbReference>
<sequence>MTQGLLLYFAAGVQASLAGLSSRFFHLIGGYTVHYFSDILEVGVSVLILLFPKNSLKNLNDGVQHNYRAFRL</sequence>
<dbReference type="Proteomes" id="UP000812277">
    <property type="component" value="Unassembled WGS sequence"/>
</dbReference>
<evidence type="ECO:0000313" key="2">
    <source>
        <dbReference type="Proteomes" id="UP000812277"/>
    </source>
</evidence>
<comment type="caution">
    <text evidence="1">The sequence shown here is derived from an EMBL/GenBank/DDBJ whole genome shotgun (WGS) entry which is preliminary data.</text>
</comment>
<keyword evidence="2" id="KW-1185">Reference proteome</keyword>
<protein>
    <submittedName>
        <fullName evidence="1">Uncharacterized protein</fullName>
    </submittedName>
</protein>
<evidence type="ECO:0000313" key="1">
    <source>
        <dbReference type="EMBL" id="MBW7473750.1"/>
    </source>
</evidence>
<dbReference type="RefSeq" id="WP_219870955.1">
    <property type="nucleotide sequence ID" value="NZ_JAHZIJ010000001.1"/>
</dbReference>
<reference evidence="1 2" key="1">
    <citation type="submission" date="2021-07" db="EMBL/GenBank/DDBJ databases">
        <title>Paenibacillus radiodurans sp. nov., isolated from the southeastern edge of Tengger Desert.</title>
        <authorList>
            <person name="Zhang G."/>
        </authorList>
    </citation>
    <scope>NUCLEOTIDE SEQUENCE [LARGE SCALE GENOMIC DNA]</scope>
    <source>
        <strain evidence="1 2">DT7-4</strain>
    </source>
</reference>
<name>A0ABS7D1D3_9BACL</name>